<evidence type="ECO:0000313" key="10">
    <source>
        <dbReference type="Proteomes" id="UP000006882"/>
    </source>
</evidence>
<evidence type="ECO:0000256" key="2">
    <source>
        <dbReference type="ARBA" id="ARBA00005466"/>
    </source>
</evidence>
<dbReference type="Gene3D" id="3.30.465.10">
    <property type="match status" value="1"/>
</dbReference>
<evidence type="ECO:0000313" key="9">
    <source>
        <dbReference type="EMBL" id="ONI11283.1"/>
    </source>
</evidence>
<dbReference type="eggNOG" id="ENOG502QVGN">
    <property type="taxonomic scope" value="Eukaryota"/>
</dbReference>
<evidence type="ECO:0000256" key="5">
    <source>
        <dbReference type="ARBA" id="ARBA00022827"/>
    </source>
</evidence>
<dbReference type="GO" id="GO:1901696">
    <property type="term" value="P:cannabinoid biosynthetic process"/>
    <property type="evidence" value="ECO:0007669"/>
    <property type="project" value="UniProtKB-ARBA"/>
</dbReference>
<accession>A0A251PI86</accession>
<keyword evidence="7" id="KW-0325">Glycoprotein</keyword>
<dbReference type="EMBL" id="CM007654">
    <property type="protein sequence ID" value="ONI11283.1"/>
    <property type="molecule type" value="Genomic_DNA"/>
</dbReference>
<dbReference type="GO" id="GO:0016491">
    <property type="term" value="F:oxidoreductase activity"/>
    <property type="evidence" value="ECO:0007669"/>
    <property type="project" value="InterPro"/>
</dbReference>
<sequence length="537" mass="60752">MVGKVGKARRVYKVCFFLIRHCVPNFLWVSWATAYADLNDFLQCLPKFSESSYPIIETIYTQKNTSFQYVLNAYIQNRRYSTPTIPKPMAIIAAMHESHVQATVVCAKEHALHIRIRSGGHDYEGLSYVSSVPFIILDMFNLRSIEINVTDESAWVQAGATAGELYYKIAEKSKVHGFPAGVCPTVATGGLISGGGYGPTMRKFGLSADNIEDATLVNVNGTILDKNSMGEDLFWAIRGGGGASFGVILSWKIKLVRVPAKVTVFNVTRSIEQGALDVLYRWQYVAPKLPKNTYIRATSQVSNGEGKKKAVEVSFSGHFLGQIDELLRLINESFPELGLQRKDCFEMSWVESTVFWAGYPIGTPINVLLNRTNIPTFFFKSKSDYVKEPIPKEGIESIWQMVQKIEKVYVQWNPYGGRMDEIAASATPFPHRAGNLFKIQYYMSWTEEGIETTNNYLSFSRKLYEEMTPFVSKNPREAFLNYRDIDIGANLHNQTEFGIARVYGSKFFKDNFDRLVRVKTVVDPQNFFRNEQSIPPL</sequence>
<protein>
    <recommendedName>
        <fullName evidence="8">FAD-binding PCMH-type domain-containing protein</fullName>
    </recommendedName>
</protein>
<dbReference type="InterPro" id="IPR036318">
    <property type="entry name" value="FAD-bd_PCMH-like_sf"/>
</dbReference>
<name>A0A251PI86_PRUPE</name>
<evidence type="ECO:0000256" key="7">
    <source>
        <dbReference type="ARBA" id="ARBA00023180"/>
    </source>
</evidence>
<dbReference type="Gramene" id="ONI11283">
    <property type="protein sequence ID" value="ONI11283"/>
    <property type="gene ID" value="PRUPE_4G098900"/>
</dbReference>
<dbReference type="GO" id="GO:0071949">
    <property type="term" value="F:FAD binding"/>
    <property type="evidence" value="ECO:0007669"/>
    <property type="project" value="InterPro"/>
</dbReference>
<gene>
    <name evidence="9" type="ORF">PRUPE_4G098900</name>
</gene>
<dbReference type="Pfam" id="PF01565">
    <property type="entry name" value="FAD_binding_4"/>
    <property type="match status" value="1"/>
</dbReference>
<evidence type="ECO:0000256" key="3">
    <source>
        <dbReference type="ARBA" id="ARBA00022630"/>
    </source>
</evidence>
<dbReference type="Gene3D" id="3.30.43.10">
    <property type="entry name" value="Uridine Diphospho-n-acetylenolpyruvylglucosamine Reductase, domain 2"/>
    <property type="match status" value="1"/>
</dbReference>
<dbReference type="InterPro" id="IPR012951">
    <property type="entry name" value="BBE"/>
</dbReference>
<evidence type="ECO:0000259" key="8">
    <source>
        <dbReference type="PROSITE" id="PS51387"/>
    </source>
</evidence>
<dbReference type="Pfam" id="PF08031">
    <property type="entry name" value="BBE"/>
    <property type="match status" value="1"/>
</dbReference>
<comment type="similarity">
    <text evidence="2">Belongs to the oxygen-dependent FAD-linked oxidoreductase family.</text>
</comment>
<dbReference type="FunFam" id="3.30.43.10:FF:000004">
    <property type="entry name" value="Berberine bridge enzyme-like 15"/>
    <property type="match status" value="1"/>
</dbReference>
<dbReference type="STRING" id="3760.A0A251PI86"/>
<organism evidence="9 10">
    <name type="scientific">Prunus persica</name>
    <name type="common">Peach</name>
    <name type="synonym">Amygdalus persica</name>
    <dbReference type="NCBI Taxonomy" id="3760"/>
    <lineage>
        <taxon>Eukaryota</taxon>
        <taxon>Viridiplantae</taxon>
        <taxon>Streptophyta</taxon>
        <taxon>Embryophyta</taxon>
        <taxon>Tracheophyta</taxon>
        <taxon>Spermatophyta</taxon>
        <taxon>Magnoliopsida</taxon>
        <taxon>eudicotyledons</taxon>
        <taxon>Gunneridae</taxon>
        <taxon>Pentapetalae</taxon>
        <taxon>rosids</taxon>
        <taxon>fabids</taxon>
        <taxon>Rosales</taxon>
        <taxon>Rosaceae</taxon>
        <taxon>Amygdaloideae</taxon>
        <taxon>Amygdaleae</taxon>
        <taxon>Prunus</taxon>
    </lineage>
</organism>
<evidence type="ECO:0000256" key="6">
    <source>
        <dbReference type="ARBA" id="ARBA00023157"/>
    </source>
</evidence>
<comment type="cofactor">
    <cofactor evidence="1">
        <name>FAD</name>
        <dbReference type="ChEBI" id="CHEBI:57692"/>
    </cofactor>
</comment>
<dbReference type="InterPro" id="IPR016167">
    <property type="entry name" value="FAD-bd_PCMH_sub1"/>
</dbReference>
<dbReference type="InterPro" id="IPR016166">
    <property type="entry name" value="FAD-bd_PCMH"/>
</dbReference>
<feature type="domain" description="FAD-binding PCMH-type" evidence="8">
    <location>
        <begin position="84"/>
        <end position="258"/>
    </location>
</feature>
<dbReference type="InterPro" id="IPR016169">
    <property type="entry name" value="FAD-bd_PCMH_sub2"/>
</dbReference>
<dbReference type="PROSITE" id="PS51387">
    <property type="entry name" value="FAD_PCMH"/>
    <property type="match status" value="1"/>
</dbReference>
<reference evidence="9 10" key="1">
    <citation type="journal article" date="2013" name="Nat. Genet.">
        <title>The high-quality draft genome of peach (Prunus persica) identifies unique patterns of genetic diversity, domestication and genome evolution.</title>
        <authorList>
            <consortium name="International Peach Genome Initiative"/>
            <person name="Verde I."/>
            <person name="Abbott A.G."/>
            <person name="Scalabrin S."/>
            <person name="Jung S."/>
            <person name="Shu S."/>
            <person name="Marroni F."/>
            <person name="Zhebentyayeva T."/>
            <person name="Dettori M.T."/>
            <person name="Grimwood J."/>
            <person name="Cattonaro F."/>
            <person name="Zuccolo A."/>
            <person name="Rossini L."/>
            <person name="Jenkins J."/>
            <person name="Vendramin E."/>
            <person name="Meisel L.A."/>
            <person name="Decroocq V."/>
            <person name="Sosinski B."/>
            <person name="Prochnik S."/>
            <person name="Mitros T."/>
            <person name="Policriti A."/>
            <person name="Cipriani G."/>
            <person name="Dondini L."/>
            <person name="Ficklin S."/>
            <person name="Goodstein D.M."/>
            <person name="Xuan P."/>
            <person name="Del Fabbro C."/>
            <person name="Aramini V."/>
            <person name="Copetti D."/>
            <person name="Gonzalez S."/>
            <person name="Horner D.S."/>
            <person name="Falchi R."/>
            <person name="Lucas S."/>
            <person name="Mica E."/>
            <person name="Maldonado J."/>
            <person name="Lazzari B."/>
            <person name="Bielenberg D."/>
            <person name="Pirona R."/>
            <person name="Miculan M."/>
            <person name="Barakat A."/>
            <person name="Testolin R."/>
            <person name="Stella A."/>
            <person name="Tartarini S."/>
            <person name="Tonutti P."/>
            <person name="Arus P."/>
            <person name="Orellana A."/>
            <person name="Wells C."/>
            <person name="Main D."/>
            <person name="Vizzotto G."/>
            <person name="Silva H."/>
            <person name="Salamini F."/>
            <person name="Schmutz J."/>
            <person name="Morgante M."/>
            <person name="Rokhsar D.S."/>
        </authorList>
    </citation>
    <scope>NUCLEOTIDE SEQUENCE [LARGE SCALE GENOMIC DNA]</scope>
    <source>
        <strain evidence="10">cv. Nemared</strain>
    </source>
</reference>
<keyword evidence="3" id="KW-0285">Flavoprotein</keyword>
<keyword evidence="4" id="KW-0732">Signal</keyword>
<keyword evidence="5" id="KW-0274">FAD</keyword>
<dbReference type="Proteomes" id="UP000006882">
    <property type="component" value="Chromosome G4"/>
</dbReference>
<keyword evidence="10" id="KW-1185">Reference proteome</keyword>
<evidence type="ECO:0000256" key="4">
    <source>
        <dbReference type="ARBA" id="ARBA00022729"/>
    </source>
</evidence>
<dbReference type="InterPro" id="IPR006094">
    <property type="entry name" value="Oxid_FAD_bind_N"/>
</dbReference>
<dbReference type="PANTHER" id="PTHR32448">
    <property type="entry name" value="OS08G0158400 PROTEIN"/>
    <property type="match status" value="1"/>
</dbReference>
<dbReference type="Gene3D" id="3.40.462.20">
    <property type="match status" value="1"/>
</dbReference>
<dbReference type="SUPFAM" id="SSF56176">
    <property type="entry name" value="FAD-binding/transporter-associated domain-like"/>
    <property type="match status" value="1"/>
</dbReference>
<proteinExistence type="inferred from homology"/>
<evidence type="ECO:0000256" key="1">
    <source>
        <dbReference type="ARBA" id="ARBA00001974"/>
    </source>
</evidence>
<dbReference type="AlphaFoldDB" id="A0A251PI86"/>
<keyword evidence="6" id="KW-1015">Disulfide bond</keyword>